<evidence type="ECO:0000256" key="2">
    <source>
        <dbReference type="SAM" id="Coils"/>
    </source>
</evidence>
<dbReference type="InterPro" id="IPR040265">
    <property type="entry name" value="CHUP1/IPGA1-like"/>
</dbReference>
<reference evidence="5 6" key="1">
    <citation type="submission" date="2023-03" db="EMBL/GenBank/DDBJ databases">
        <title>WGS of Gossypium arboreum.</title>
        <authorList>
            <person name="Yu D."/>
        </authorList>
    </citation>
    <scope>NUCLEOTIDE SEQUENCE [LARGE SCALE GENOMIC DNA]</scope>
    <source>
        <tissue evidence="5">Leaf</tissue>
    </source>
</reference>
<proteinExistence type="predicted"/>
<keyword evidence="1 2" id="KW-0175">Coiled coil</keyword>
<evidence type="ECO:0000313" key="5">
    <source>
        <dbReference type="EMBL" id="KAK5791938.1"/>
    </source>
</evidence>
<dbReference type="InterPro" id="IPR006936">
    <property type="entry name" value="ALOG_dom"/>
</dbReference>
<evidence type="ECO:0000313" key="6">
    <source>
        <dbReference type="Proteomes" id="UP001358586"/>
    </source>
</evidence>
<dbReference type="Proteomes" id="UP001358586">
    <property type="component" value="Chromosome 10"/>
</dbReference>
<evidence type="ECO:0000259" key="4">
    <source>
        <dbReference type="PROSITE" id="PS51697"/>
    </source>
</evidence>
<dbReference type="EMBL" id="JARKNE010000010">
    <property type="protein sequence ID" value="KAK5791938.1"/>
    <property type="molecule type" value="Genomic_DNA"/>
</dbReference>
<comment type="caution">
    <text evidence="5">The sequence shown here is derived from an EMBL/GenBank/DDBJ whole genome shotgun (WGS) entry which is preliminary data.</text>
</comment>
<feature type="region of interest" description="Disordered" evidence="3">
    <location>
        <begin position="1"/>
        <end position="26"/>
    </location>
</feature>
<gene>
    <name evidence="5" type="ORF">PVK06_033051</name>
</gene>
<keyword evidence="6" id="KW-1185">Reference proteome</keyword>
<feature type="region of interest" description="Disordered" evidence="3">
    <location>
        <begin position="241"/>
        <end position="292"/>
    </location>
</feature>
<name>A0ABR0NAB0_GOSAR</name>
<sequence length="638" mass="72751">MTNQSKSKSSWGSSMVQNFKADKKPKAHIVTLQTKKLPLSNSDAANAKQKNPSVVSHSRAVEISKEAKSTRNLDIEAVELRRLNKELQLEKRSLALKVSSLETQLASLVKVNQRDVVAKLKAEASMLRHTNENLGKQIEGLQMRRLNEVEELAYLRWVNSCLRDELRNSSSENNGIKRLNLIKKIKKWPFSSHDSSTIDHAANHVEKDWKGQSNAIMCRKEMGKDGTIQRLQLLGNCDETNEKRASRIPNTPPKPSSSVSNGPKEGGCIQIPPPPPPPPPSRKFSERSGIGSVQPARQVVEFYHSLMKRVSRKDSHNGGPHDVPDVANVHSNMIGEIQNRSSHLLAIKADVETQGEFVNSLIKEVNNAVYHNIEDVVAFVKWLDDELSYLVDERAVLKHFEWPEKKADTLREAAFEYGDLKKLESEILYHKDGDSDSTMPCDIALTKMATLFEKIQRTVYSIVRTRDSLMHSWKEFQIPTDWMLDNGIISKIKQGTVKLGKRYMKRIAMEVQLKATMEKDDPSMDYMLLQVPLLPPSDVPSLSRYESQKRRDWTTFGNYMKNHWLPLVLSRCSGAHVLEFLKCLDQFRKTKIHVRNCVFFGHLHPPAPCPCPWMRFVDHLLAVLCIKFDSQLDWVRKL</sequence>
<dbReference type="PROSITE" id="PS51697">
    <property type="entry name" value="ALOG"/>
    <property type="match status" value="1"/>
</dbReference>
<feature type="coiled-coil region" evidence="2">
    <location>
        <begin position="70"/>
        <end position="137"/>
    </location>
</feature>
<feature type="compositionally biased region" description="Low complexity" evidence="3">
    <location>
        <begin position="1"/>
        <end position="14"/>
    </location>
</feature>
<evidence type="ECO:0000256" key="1">
    <source>
        <dbReference type="ARBA" id="ARBA00023054"/>
    </source>
</evidence>
<feature type="domain" description="ALOG" evidence="4">
    <location>
        <begin position="544"/>
        <end position="638"/>
    </location>
</feature>
<dbReference type="PANTHER" id="PTHR31342">
    <property type="entry name" value="PROTEIN CHUP1, CHLOROPLASTIC"/>
    <property type="match status" value="1"/>
</dbReference>
<dbReference type="Pfam" id="PF04852">
    <property type="entry name" value="ALOG_dom"/>
    <property type="match status" value="1"/>
</dbReference>
<organism evidence="5 6">
    <name type="scientific">Gossypium arboreum</name>
    <name type="common">Tree cotton</name>
    <name type="synonym">Gossypium nanking</name>
    <dbReference type="NCBI Taxonomy" id="29729"/>
    <lineage>
        <taxon>Eukaryota</taxon>
        <taxon>Viridiplantae</taxon>
        <taxon>Streptophyta</taxon>
        <taxon>Embryophyta</taxon>
        <taxon>Tracheophyta</taxon>
        <taxon>Spermatophyta</taxon>
        <taxon>Magnoliopsida</taxon>
        <taxon>eudicotyledons</taxon>
        <taxon>Gunneridae</taxon>
        <taxon>Pentapetalae</taxon>
        <taxon>rosids</taxon>
        <taxon>malvids</taxon>
        <taxon>Malvales</taxon>
        <taxon>Malvaceae</taxon>
        <taxon>Malvoideae</taxon>
        <taxon>Gossypium</taxon>
    </lineage>
</organism>
<evidence type="ECO:0000256" key="3">
    <source>
        <dbReference type="SAM" id="MobiDB-lite"/>
    </source>
</evidence>
<feature type="compositionally biased region" description="Pro residues" evidence="3">
    <location>
        <begin position="271"/>
        <end position="281"/>
    </location>
</feature>
<accession>A0ABR0NAB0</accession>
<protein>
    <recommendedName>
        <fullName evidence="4">ALOG domain-containing protein</fullName>
    </recommendedName>
</protein>
<dbReference type="PANTHER" id="PTHR31342:SF41">
    <property type="entry name" value="OS08G0129600 PROTEIN"/>
    <property type="match status" value="1"/>
</dbReference>